<keyword evidence="4" id="KW-0489">Methyltransferase</keyword>
<dbReference type="GO" id="GO:0008168">
    <property type="term" value="F:methyltransferase activity"/>
    <property type="evidence" value="ECO:0007669"/>
    <property type="project" value="UniProtKB-KW"/>
</dbReference>
<dbReference type="Gene3D" id="3.40.50.150">
    <property type="entry name" value="Vaccinia Virus protein VP39"/>
    <property type="match status" value="1"/>
</dbReference>
<evidence type="ECO:0000313" key="4">
    <source>
        <dbReference type="EMBL" id="MBA8951242.1"/>
    </source>
</evidence>
<dbReference type="PANTHER" id="PTHR43861">
    <property type="entry name" value="TRANS-ACONITATE 2-METHYLTRANSFERASE-RELATED"/>
    <property type="match status" value="1"/>
</dbReference>
<dbReference type="RefSeq" id="WP_312897904.1">
    <property type="nucleotide sequence ID" value="NZ_BAAALP010000004.1"/>
</dbReference>
<feature type="domain" description="Methyltransferase" evidence="3">
    <location>
        <begin position="39"/>
        <end position="131"/>
    </location>
</feature>
<organism evidence="4 5">
    <name type="scientific">Actinomadura namibiensis</name>
    <dbReference type="NCBI Taxonomy" id="182080"/>
    <lineage>
        <taxon>Bacteria</taxon>
        <taxon>Bacillati</taxon>
        <taxon>Actinomycetota</taxon>
        <taxon>Actinomycetes</taxon>
        <taxon>Streptosporangiales</taxon>
        <taxon>Thermomonosporaceae</taxon>
        <taxon>Actinomadura</taxon>
    </lineage>
</organism>
<evidence type="ECO:0000256" key="2">
    <source>
        <dbReference type="SAM" id="MobiDB-lite"/>
    </source>
</evidence>
<dbReference type="GO" id="GO:0032259">
    <property type="term" value="P:methylation"/>
    <property type="evidence" value="ECO:0007669"/>
    <property type="project" value="UniProtKB-KW"/>
</dbReference>
<dbReference type="AlphaFoldDB" id="A0A7W3LNC2"/>
<sequence length="279" mass="30337">MSHTAAVYSDADAALYPWDPASVPGDRFYHDLGMGADAVLDVGCGTGMMLAHARASGHGGRLVGLDPDRPSLDRARRRPGVEWVAGRAADARWTGEFDLAIMTGHAFQCLLTDDELRASLAAARRALRDGGRFAFETRHPRARARETWNPANARDLTDHRGRRLRVRHEVEDVTGDLVTFATTTADRDGAPLRRDRSTLRFLGEAALDVLLSEAGLAVEERYGDRDRTPVTGRSREIITIAVRRRAQRASSVPMISAMWGGSSSSSAASSSSENQPCPT</sequence>
<dbReference type="EMBL" id="JACJIA010000003">
    <property type="protein sequence ID" value="MBA8951242.1"/>
    <property type="molecule type" value="Genomic_DNA"/>
</dbReference>
<accession>A0A7W3LNC2</accession>
<dbReference type="SUPFAM" id="SSF53335">
    <property type="entry name" value="S-adenosyl-L-methionine-dependent methyltransferases"/>
    <property type="match status" value="1"/>
</dbReference>
<dbReference type="Proteomes" id="UP000572680">
    <property type="component" value="Unassembled WGS sequence"/>
</dbReference>
<dbReference type="InterPro" id="IPR041698">
    <property type="entry name" value="Methyltransf_25"/>
</dbReference>
<reference evidence="4 5" key="1">
    <citation type="submission" date="2020-08" db="EMBL/GenBank/DDBJ databases">
        <title>Genomic Encyclopedia of Type Strains, Phase IV (KMG-IV): sequencing the most valuable type-strain genomes for metagenomic binning, comparative biology and taxonomic classification.</title>
        <authorList>
            <person name="Goeker M."/>
        </authorList>
    </citation>
    <scope>NUCLEOTIDE SEQUENCE [LARGE SCALE GENOMIC DNA]</scope>
    <source>
        <strain evidence="4 5">DSM 44197</strain>
    </source>
</reference>
<comment type="caution">
    <text evidence="4">The sequence shown here is derived from an EMBL/GenBank/DDBJ whole genome shotgun (WGS) entry which is preliminary data.</text>
</comment>
<keyword evidence="1 4" id="KW-0808">Transferase</keyword>
<dbReference type="InterPro" id="IPR029063">
    <property type="entry name" value="SAM-dependent_MTases_sf"/>
</dbReference>
<dbReference type="Pfam" id="PF13649">
    <property type="entry name" value="Methyltransf_25"/>
    <property type="match status" value="1"/>
</dbReference>
<protein>
    <submittedName>
        <fullName evidence="4">SAM-dependent methyltransferase</fullName>
    </submittedName>
</protein>
<proteinExistence type="predicted"/>
<evidence type="ECO:0000256" key="1">
    <source>
        <dbReference type="ARBA" id="ARBA00022679"/>
    </source>
</evidence>
<dbReference type="CDD" id="cd02440">
    <property type="entry name" value="AdoMet_MTases"/>
    <property type="match status" value="1"/>
</dbReference>
<feature type="compositionally biased region" description="Low complexity" evidence="2">
    <location>
        <begin position="262"/>
        <end position="272"/>
    </location>
</feature>
<name>A0A7W3LNC2_ACTNM</name>
<feature type="region of interest" description="Disordered" evidence="2">
    <location>
        <begin position="257"/>
        <end position="279"/>
    </location>
</feature>
<gene>
    <name evidence="4" type="ORF">HNR61_002873</name>
</gene>
<keyword evidence="5" id="KW-1185">Reference proteome</keyword>
<evidence type="ECO:0000259" key="3">
    <source>
        <dbReference type="Pfam" id="PF13649"/>
    </source>
</evidence>
<dbReference type="Gene3D" id="2.20.130.10">
    <property type="entry name" value="CAC2371-like domains"/>
    <property type="match status" value="1"/>
</dbReference>
<evidence type="ECO:0000313" key="5">
    <source>
        <dbReference type="Proteomes" id="UP000572680"/>
    </source>
</evidence>